<evidence type="ECO:0000256" key="5">
    <source>
        <dbReference type="ARBA" id="ARBA00023187"/>
    </source>
</evidence>
<dbReference type="InterPro" id="IPR052234">
    <property type="entry name" value="U5_snRNP_Component"/>
</dbReference>
<dbReference type="PROSITE" id="PS50082">
    <property type="entry name" value="WD_REPEATS_2"/>
    <property type="match status" value="5"/>
</dbReference>
<keyword evidence="2 7" id="KW-0853">WD repeat</keyword>
<dbReference type="GO" id="GO:0006397">
    <property type="term" value="P:mRNA processing"/>
    <property type="evidence" value="ECO:0007669"/>
    <property type="project" value="UniProtKB-KW"/>
</dbReference>
<dbReference type="InterPro" id="IPR015943">
    <property type="entry name" value="WD40/YVTN_repeat-like_dom_sf"/>
</dbReference>
<reference evidence="9" key="1">
    <citation type="journal article" date="2019" name="Plant J.">
        <title>Chlorella vulgaris genome assembly and annotation reveals the molecular basis for metabolic acclimation to high light conditions.</title>
        <authorList>
            <person name="Cecchin M."/>
            <person name="Marcolungo L."/>
            <person name="Rossato M."/>
            <person name="Girolomoni L."/>
            <person name="Cosentino E."/>
            <person name="Cuine S."/>
            <person name="Li-Beisson Y."/>
            <person name="Delledonne M."/>
            <person name="Ballottari M."/>
        </authorList>
    </citation>
    <scope>NUCLEOTIDE SEQUENCE</scope>
    <source>
        <strain evidence="9">211/11P</strain>
    </source>
</reference>
<dbReference type="GO" id="GO:0000375">
    <property type="term" value="P:RNA splicing, via transesterification reactions"/>
    <property type="evidence" value="ECO:0007669"/>
    <property type="project" value="UniProtKB-ARBA"/>
</dbReference>
<feature type="repeat" description="WD" evidence="7">
    <location>
        <begin position="55"/>
        <end position="86"/>
    </location>
</feature>
<evidence type="ECO:0000313" key="10">
    <source>
        <dbReference type="Proteomes" id="UP001055712"/>
    </source>
</evidence>
<dbReference type="PROSITE" id="PS00678">
    <property type="entry name" value="WD_REPEATS_1"/>
    <property type="match status" value="2"/>
</dbReference>
<dbReference type="OrthoDB" id="1068471at2759"/>
<evidence type="ECO:0000256" key="7">
    <source>
        <dbReference type="PROSITE-ProRule" id="PRU00221"/>
    </source>
</evidence>
<keyword evidence="3" id="KW-0507">mRNA processing</keyword>
<evidence type="ECO:0000256" key="6">
    <source>
        <dbReference type="ARBA" id="ARBA00023242"/>
    </source>
</evidence>
<dbReference type="SUPFAM" id="SSF50978">
    <property type="entry name" value="WD40 repeat-like"/>
    <property type="match status" value="1"/>
</dbReference>
<dbReference type="Gene3D" id="2.130.10.10">
    <property type="entry name" value="YVTN repeat-like/Quinoprotein amine dehydrogenase"/>
    <property type="match status" value="1"/>
</dbReference>
<accession>A0A9D4TYX8</accession>
<dbReference type="InterPro" id="IPR019775">
    <property type="entry name" value="WD40_repeat_CS"/>
</dbReference>
<dbReference type="InterPro" id="IPR036322">
    <property type="entry name" value="WD40_repeat_dom_sf"/>
</dbReference>
<dbReference type="PANTHER" id="PTHR44006:SF1">
    <property type="entry name" value="U5 SMALL NUCLEAR RIBONUCLEOPROTEIN 40 KDA PROTEIN"/>
    <property type="match status" value="1"/>
</dbReference>
<dbReference type="PRINTS" id="PR00320">
    <property type="entry name" value="GPROTEINBRPT"/>
</dbReference>
<dbReference type="PROSITE" id="PS50294">
    <property type="entry name" value="WD_REPEATS_REGION"/>
    <property type="match status" value="3"/>
</dbReference>
<gene>
    <name evidence="9" type="ORF">D9Q98_000762</name>
</gene>
<feature type="repeat" description="WD" evidence="7">
    <location>
        <begin position="286"/>
        <end position="315"/>
    </location>
</feature>
<evidence type="ECO:0000256" key="8">
    <source>
        <dbReference type="SAM" id="MobiDB-lite"/>
    </source>
</evidence>
<name>A0A9D4TYX8_CHLVU</name>
<dbReference type="FunFam" id="2.130.10.10:FF:000229">
    <property type="entry name" value="Small nuclear ribonucleoprotein U5 subunit 40"/>
    <property type="match status" value="1"/>
</dbReference>
<dbReference type="GO" id="GO:0071013">
    <property type="term" value="C:catalytic step 2 spliceosome"/>
    <property type="evidence" value="ECO:0007669"/>
    <property type="project" value="TreeGrafter"/>
</dbReference>
<dbReference type="PANTHER" id="PTHR44006">
    <property type="entry name" value="U5 SMALL NUCLEAR RIBONUCLEOPROTEIN 40 KDA PROTEIN"/>
    <property type="match status" value="1"/>
</dbReference>
<keyword evidence="4" id="KW-0677">Repeat</keyword>
<reference evidence="9" key="2">
    <citation type="submission" date="2020-11" db="EMBL/GenBank/DDBJ databases">
        <authorList>
            <person name="Cecchin M."/>
            <person name="Marcolungo L."/>
            <person name="Rossato M."/>
            <person name="Girolomoni L."/>
            <person name="Cosentino E."/>
            <person name="Cuine S."/>
            <person name="Li-Beisson Y."/>
            <person name="Delledonne M."/>
            <person name="Ballottari M."/>
        </authorList>
    </citation>
    <scope>NUCLEOTIDE SEQUENCE</scope>
    <source>
        <strain evidence="9">211/11P</strain>
        <tissue evidence="9">Whole cell</tissue>
    </source>
</reference>
<sequence>MADTLGKRPADRDEGALVESKRPRTDGELVVSQKRLGIKQGPDRTSALQAPIMLLTGHGDQVFSMRFNPEGDVIASGSHDKHIFLWRTYGECENYMMLKGHKNAVLEVHWTPDGEQVISCSPDKTVRCWDAETGGEVRKLQEHKDIVNSCCPARRGPPLVVSGGDDCEVKLWDLRTRKAVKTFSEQYQVLSVGFADGGDQVYAAGIENVVNVWDLRREEVSLSLEGHSDSITGMRLSPDGTHLLTNSMDNTLRAWDMRPYAPANRCTKVFAGHVHTFEKNLLRCDWSPDGSKVTAGSGDRFVYIWNVASRALMYKLPGHSGSVNECVFHPGVEPIIGSASSDKTIYLGELAQ</sequence>
<dbReference type="Pfam" id="PF00400">
    <property type="entry name" value="WD40"/>
    <property type="match status" value="6"/>
</dbReference>
<evidence type="ECO:0000256" key="2">
    <source>
        <dbReference type="ARBA" id="ARBA00022574"/>
    </source>
</evidence>
<dbReference type="CDD" id="cd00200">
    <property type="entry name" value="WD40"/>
    <property type="match status" value="1"/>
</dbReference>
<feature type="repeat" description="WD" evidence="7">
    <location>
        <begin position="224"/>
        <end position="258"/>
    </location>
</feature>
<comment type="caution">
    <text evidence="9">The sequence shown here is derived from an EMBL/GenBank/DDBJ whole genome shotgun (WGS) entry which is preliminary data.</text>
</comment>
<feature type="repeat" description="WD" evidence="7">
    <location>
        <begin position="140"/>
        <end position="182"/>
    </location>
</feature>
<dbReference type="AlphaFoldDB" id="A0A9D4TYX8"/>
<evidence type="ECO:0000256" key="4">
    <source>
        <dbReference type="ARBA" id="ARBA00022737"/>
    </source>
</evidence>
<feature type="region of interest" description="Disordered" evidence="8">
    <location>
        <begin position="1"/>
        <end position="26"/>
    </location>
</feature>
<feature type="repeat" description="WD" evidence="7">
    <location>
        <begin position="98"/>
        <end position="139"/>
    </location>
</feature>
<dbReference type="EMBL" id="SIDB01000001">
    <property type="protein sequence ID" value="KAI3438328.1"/>
    <property type="molecule type" value="Genomic_DNA"/>
</dbReference>
<dbReference type="Proteomes" id="UP001055712">
    <property type="component" value="Unassembled WGS sequence"/>
</dbReference>
<dbReference type="GO" id="GO:0005682">
    <property type="term" value="C:U5 snRNP"/>
    <property type="evidence" value="ECO:0007669"/>
    <property type="project" value="UniProtKB-ARBA"/>
</dbReference>
<comment type="subcellular location">
    <subcellularLocation>
        <location evidence="1">Nucleus</location>
    </subcellularLocation>
</comment>
<dbReference type="InterPro" id="IPR020472">
    <property type="entry name" value="WD40_PAC1"/>
</dbReference>
<organism evidence="9 10">
    <name type="scientific">Chlorella vulgaris</name>
    <name type="common">Green alga</name>
    <dbReference type="NCBI Taxonomy" id="3077"/>
    <lineage>
        <taxon>Eukaryota</taxon>
        <taxon>Viridiplantae</taxon>
        <taxon>Chlorophyta</taxon>
        <taxon>core chlorophytes</taxon>
        <taxon>Trebouxiophyceae</taxon>
        <taxon>Chlorellales</taxon>
        <taxon>Chlorellaceae</taxon>
        <taxon>Chlorella clade</taxon>
        <taxon>Chlorella</taxon>
    </lineage>
</organism>
<keyword evidence="6" id="KW-0539">Nucleus</keyword>
<keyword evidence="5" id="KW-0508">mRNA splicing</keyword>
<protein>
    <submittedName>
        <fullName evidence="9">Uncharacterized protein</fullName>
    </submittedName>
</protein>
<evidence type="ECO:0000256" key="3">
    <source>
        <dbReference type="ARBA" id="ARBA00022664"/>
    </source>
</evidence>
<evidence type="ECO:0000256" key="1">
    <source>
        <dbReference type="ARBA" id="ARBA00004123"/>
    </source>
</evidence>
<dbReference type="InterPro" id="IPR001680">
    <property type="entry name" value="WD40_rpt"/>
</dbReference>
<proteinExistence type="predicted"/>
<dbReference type="SMART" id="SM00320">
    <property type="entry name" value="WD40"/>
    <property type="match status" value="7"/>
</dbReference>
<keyword evidence="10" id="KW-1185">Reference proteome</keyword>
<dbReference type="GO" id="GO:0003723">
    <property type="term" value="F:RNA binding"/>
    <property type="evidence" value="ECO:0007669"/>
    <property type="project" value="TreeGrafter"/>
</dbReference>
<evidence type="ECO:0000313" key="9">
    <source>
        <dbReference type="EMBL" id="KAI3438328.1"/>
    </source>
</evidence>